<name>A0A6L2PY50_COPFO</name>
<dbReference type="Proteomes" id="UP000502823">
    <property type="component" value="Unassembled WGS sequence"/>
</dbReference>
<dbReference type="PANTHER" id="PTHR33332">
    <property type="entry name" value="REVERSE TRANSCRIPTASE DOMAIN-CONTAINING PROTEIN"/>
    <property type="match status" value="1"/>
</dbReference>
<sequence>MAMRRRDRAFRKFRRERSDFNWNLFKTARNRCNQMVRNAKRKFILSNISSASSSGNIWKFLGTLGIEKWTKRFGLSVNLSKCQAIIIGSPRMVSTIDSATLPSIMFSGSAIPISRVVKDLGLHIDSTLGWRTQISNISQKVTSTLRSLYRLKNFLPVNIKIMLVHTLIFPVIDYGDVCYFEVNADLLDKLDRILNNCIRFVFNLRKYDHVSTYRKQLNWLPIRQRRSLRALTTLYSLLFSPNAPAYLTPHFQFLNSSHDLNLRSSHNLLLLCPPHTSGLVHSSFYIQSILLWNALPLEIRMSTSRMAFKAR</sequence>
<dbReference type="InParanoid" id="A0A6L2PY50"/>
<feature type="non-terminal residue" evidence="1">
    <location>
        <position position="311"/>
    </location>
</feature>
<dbReference type="AlphaFoldDB" id="A0A6L2PY50"/>
<accession>A0A6L2PY50</accession>
<protein>
    <recommendedName>
        <fullName evidence="3">Reverse transcriptase domain-containing protein</fullName>
    </recommendedName>
</protein>
<proteinExistence type="predicted"/>
<evidence type="ECO:0000313" key="2">
    <source>
        <dbReference type="Proteomes" id="UP000502823"/>
    </source>
</evidence>
<evidence type="ECO:0000313" key="1">
    <source>
        <dbReference type="EMBL" id="GFG37563.1"/>
    </source>
</evidence>
<keyword evidence="2" id="KW-1185">Reference proteome</keyword>
<comment type="caution">
    <text evidence="1">The sequence shown here is derived from an EMBL/GenBank/DDBJ whole genome shotgun (WGS) entry which is preliminary data.</text>
</comment>
<evidence type="ECO:0008006" key="3">
    <source>
        <dbReference type="Google" id="ProtNLM"/>
    </source>
</evidence>
<reference evidence="2" key="1">
    <citation type="submission" date="2020-01" db="EMBL/GenBank/DDBJ databases">
        <title>Draft genome sequence of the Termite Coptotermes fromosanus.</title>
        <authorList>
            <person name="Itakura S."/>
            <person name="Yosikawa Y."/>
            <person name="Umezawa K."/>
        </authorList>
    </citation>
    <scope>NUCLEOTIDE SEQUENCE [LARGE SCALE GENOMIC DNA]</scope>
</reference>
<dbReference type="EMBL" id="BLKM01009661">
    <property type="protein sequence ID" value="GFG37563.1"/>
    <property type="molecule type" value="Genomic_DNA"/>
</dbReference>
<organism evidence="1 2">
    <name type="scientific">Coptotermes formosanus</name>
    <name type="common">Formosan subterranean termite</name>
    <dbReference type="NCBI Taxonomy" id="36987"/>
    <lineage>
        <taxon>Eukaryota</taxon>
        <taxon>Metazoa</taxon>
        <taxon>Ecdysozoa</taxon>
        <taxon>Arthropoda</taxon>
        <taxon>Hexapoda</taxon>
        <taxon>Insecta</taxon>
        <taxon>Pterygota</taxon>
        <taxon>Neoptera</taxon>
        <taxon>Polyneoptera</taxon>
        <taxon>Dictyoptera</taxon>
        <taxon>Blattodea</taxon>
        <taxon>Blattoidea</taxon>
        <taxon>Termitoidae</taxon>
        <taxon>Rhinotermitidae</taxon>
        <taxon>Coptotermes</taxon>
    </lineage>
</organism>
<dbReference type="OrthoDB" id="5953030at2759"/>
<gene>
    <name evidence="1" type="ORF">Cfor_00288</name>
</gene>